<feature type="domain" description="DUF112" evidence="2">
    <location>
        <begin position="20"/>
        <end position="437"/>
    </location>
</feature>
<dbReference type="InterPro" id="IPR002823">
    <property type="entry name" value="DUF112_TM"/>
</dbReference>
<gene>
    <name evidence="3" type="ORF">HQ945_00720</name>
</gene>
<dbReference type="PANTHER" id="PTHR35342:SF5">
    <property type="entry name" value="TRICARBOXYLIC TRANSPORT PROTEIN"/>
    <property type="match status" value="1"/>
</dbReference>
<comment type="caution">
    <text evidence="3">The sequence shown here is derived from an EMBL/GenBank/DDBJ whole genome shotgun (WGS) entry which is preliminary data.</text>
</comment>
<evidence type="ECO:0000256" key="1">
    <source>
        <dbReference type="SAM" id="Phobius"/>
    </source>
</evidence>
<keyword evidence="1" id="KW-0812">Transmembrane</keyword>
<evidence type="ECO:0000259" key="2">
    <source>
        <dbReference type="Pfam" id="PF01970"/>
    </source>
</evidence>
<feature type="transmembrane region" description="Helical" evidence="1">
    <location>
        <begin position="169"/>
        <end position="186"/>
    </location>
</feature>
<feature type="transmembrane region" description="Helical" evidence="1">
    <location>
        <begin position="146"/>
        <end position="162"/>
    </location>
</feature>
<feature type="transmembrane region" description="Helical" evidence="1">
    <location>
        <begin position="108"/>
        <end position="134"/>
    </location>
</feature>
<feature type="transmembrane region" description="Helical" evidence="1">
    <location>
        <begin position="389"/>
        <end position="406"/>
    </location>
</feature>
<dbReference type="Pfam" id="PF01970">
    <property type="entry name" value="TctA"/>
    <property type="match status" value="1"/>
</dbReference>
<feature type="transmembrane region" description="Helical" evidence="1">
    <location>
        <begin position="20"/>
        <end position="39"/>
    </location>
</feature>
<dbReference type="PANTHER" id="PTHR35342">
    <property type="entry name" value="TRICARBOXYLIC TRANSPORT PROTEIN"/>
    <property type="match status" value="1"/>
</dbReference>
<accession>A0A849VKF6</accession>
<name>A0A849VKF6_9HYPH</name>
<keyword evidence="1" id="KW-0472">Membrane</keyword>
<evidence type="ECO:0000313" key="4">
    <source>
        <dbReference type="Proteomes" id="UP000550508"/>
    </source>
</evidence>
<evidence type="ECO:0000313" key="3">
    <source>
        <dbReference type="EMBL" id="NTS29766.1"/>
    </source>
</evidence>
<feature type="transmembrane region" description="Helical" evidence="1">
    <location>
        <begin position="468"/>
        <end position="489"/>
    </location>
</feature>
<keyword evidence="1" id="KW-1133">Transmembrane helix</keyword>
<dbReference type="RefSeq" id="WP_174207542.1">
    <property type="nucleotide sequence ID" value="NZ_JABUMX010000001.1"/>
</dbReference>
<protein>
    <submittedName>
        <fullName evidence="3">Tripartite tricarboxylate transporter permease</fullName>
    </submittedName>
</protein>
<dbReference type="AlphaFoldDB" id="A0A849VKF6"/>
<organism evidence="3 4">
    <name type="scientific">Phyllobacterium pellucidum</name>
    <dbReference type="NCBI Taxonomy" id="2740464"/>
    <lineage>
        <taxon>Bacteria</taxon>
        <taxon>Pseudomonadati</taxon>
        <taxon>Pseudomonadota</taxon>
        <taxon>Alphaproteobacteria</taxon>
        <taxon>Hyphomicrobiales</taxon>
        <taxon>Phyllobacteriaceae</taxon>
        <taxon>Phyllobacterium</taxon>
    </lineage>
</organism>
<sequence>MDVFHFLIFGFSEALSPSNLLFCFVGAMLGTIIGILPGIGPTATMAILLPLTTSLPPLAAIVMLSAIYYGSQYSGSTTAILINLPGEPSSAATTIEGYQMARQGRAGAALAISALGSFFAGTTSALALAVAAPALSTVALSFGPPAYVWLCVLGLLAAMVLARGSLLKASGMVCVGLLLAMVGTVADGGARLTLGIPSLANGIDFVVVTVGLFGVAEIASNLGGRSEVKVARAVVGPLWPTRQELQDSLGAMVRGTVLGTVLGVLPGGGATLGAFSSYSVEKKISKTPEQFGQGAIAGVAGPESANNAASQSAFIPLLTLGIPSNSVMAMILAAMTMHGVSPEPSIIEAQPDIFWGLVASMWVGNILLLVINLPLVGLWVRLFKMPYRLLYPAILLFCCIGVYSLNSRASDVVMVMVFAAIGYVLKMARCETGPLLLGLVLGPLFERSLRQALQSSNGNPMVFVERPISVALLVITAAILLAISVPAAVSMRRRPKATSADWHAGGGDPTP</sequence>
<proteinExistence type="predicted"/>
<dbReference type="Proteomes" id="UP000550508">
    <property type="component" value="Unassembled WGS sequence"/>
</dbReference>
<reference evidence="3 4" key="1">
    <citation type="submission" date="2020-05" db="EMBL/GenBank/DDBJ databases">
        <authorList>
            <person name="Kim M.K."/>
        </authorList>
    </citation>
    <scope>NUCLEOTIDE SEQUENCE [LARGE SCALE GENOMIC DNA]</scope>
    <source>
        <strain evidence="3 4">BT25</strain>
    </source>
</reference>
<feature type="transmembrane region" description="Helical" evidence="1">
    <location>
        <begin position="45"/>
        <end position="69"/>
    </location>
</feature>
<keyword evidence="4" id="KW-1185">Reference proteome</keyword>
<feature type="transmembrane region" description="Helical" evidence="1">
    <location>
        <begin position="313"/>
        <end position="333"/>
    </location>
</feature>
<feature type="transmembrane region" description="Helical" evidence="1">
    <location>
        <begin position="353"/>
        <end position="377"/>
    </location>
</feature>
<dbReference type="EMBL" id="JABUMX010000001">
    <property type="protein sequence ID" value="NTS29766.1"/>
    <property type="molecule type" value="Genomic_DNA"/>
</dbReference>